<evidence type="ECO:0000313" key="4">
    <source>
        <dbReference type="EMBL" id="GHD15136.1"/>
    </source>
</evidence>
<dbReference type="Gene3D" id="3.60.10.10">
    <property type="entry name" value="Endonuclease/exonuclease/phosphatase"/>
    <property type="match status" value="1"/>
</dbReference>
<dbReference type="InterPro" id="IPR036709">
    <property type="entry name" value="Autotransporte_beta_dom_sf"/>
</dbReference>
<reference evidence="4" key="1">
    <citation type="journal article" date="2014" name="Int. J. Syst. Evol. Microbiol.">
        <title>Complete genome sequence of Corynebacterium casei LMG S-19264T (=DSM 44701T), isolated from a smear-ripened cheese.</title>
        <authorList>
            <consortium name="US DOE Joint Genome Institute (JGI-PGF)"/>
            <person name="Walter F."/>
            <person name="Albersmeier A."/>
            <person name="Kalinowski J."/>
            <person name="Ruckert C."/>
        </authorList>
    </citation>
    <scope>NUCLEOTIDE SEQUENCE</scope>
    <source>
        <strain evidence="4">KCTC 42249</strain>
    </source>
</reference>
<dbReference type="Gene3D" id="2.160.20.20">
    <property type="match status" value="1"/>
</dbReference>
<comment type="caution">
    <text evidence="4">The sequence shown here is derived from an EMBL/GenBank/DDBJ whole genome shotgun (WGS) entry which is preliminary data.</text>
</comment>
<dbReference type="InterPro" id="IPR011050">
    <property type="entry name" value="Pectin_lyase_fold/virulence"/>
</dbReference>
<dbReference type="Proteomes" id="UP000630142">
    <property type="component" value="Unassembled WGS sequence"/>
</dbReference>
<accession>A0A8J3DPP6</accession>
<evidence type="ECO:0000256" key="1">
    <source>
        <dbReference type="ARBA" id="ARBA00022729"/>
    </source>
</evidence>
<reference evidence="4" key="2">
    <citation type="submission" date="2020-09" db="EMBL/GenBank/DDBJ databases">
        <authorList>
            <person name="Sun Q."/>
            <person name="Kim S."/>
        </authorList>
    </citation>
    <scope>NUCLEOTIDE SEQUENCE</scope>
    <source>
        <strain evidence="4">KCTC 42249</strain>
    </source>
</reference>
<dbReference type="SUPFAM" id="SSF103515">
    <property type="entry name" value="Autotransporter"/>
    <property type="match status" value="1"/>
</dbReference>
<keyword evidence="1 2" id="KW-0732">Signal</keyword>
<dbReference type="PANTHER" id="PTHR35037">
    <property type="entry name" value="C-TERMINAL REGION OF AIDA-LIKE PROTEIN"/>
    <property type="match status" value="1"/>
</dbReference>
<dbReference type="Gene3D" id="2.40.128.130">
    <property type="entry name" value="Autotransporter beta-domain"/>
    <property type="match status" value="1"/>
</dbReference>
<dbReference type="Pfam" id="PF12951">
    <property type="entry name" value="PATR"/>
    <property type="match status" value="2"/>
</dbReference>
<dbReference type="SMART" id="SM00869">
    <property type="entry name" value="Autotransporter"/>
    <property type="match status" value="1"/>
</dbReference>
<feature type="domain" description="Autotransporter" evidence="3">
    <location>
        <begin position="924"/>
        <end position="1200"/>
    </location>
</feature>
<dbReference type="InterPro" id="IPR012332">
    <property type="entry name" value="Autotransporter_pectin_lyase_C"/>
</dbReference>
<feature type="chain" id="PRO_5035208672" description="Autotransporter domain-containing protein" evidence="2">
    <location>
        <begin position="33"/>
        <end position="1200"/>
    </location>
</feature>
<dbReference type="PROSITE" id="PS51208">
    <property type="entry name" value="AUTOTRANSPORTER"/>
    <property type="match status" value="1"/>
</dbReference>
<name>A0A8J3DPP6_9HYPH</name>
<feature type="signal peptide" evidence="2">
    <location>
        <begin position="1"/>
        <end position="32"/>
    </location>
</feature>
<evidence type="ECO:0000313" key="5">
    <source>
        <dbReference type="Proteomes" id="UP000630142"/>
    </source>
</evidence>
<evidence type="ECO:0000256" key="2">
    <source>
        <dbReference type="SAM" id="SignalP"/>
    </source>
</evidence>
<dbReference type="Pfam" id="PF03797">
    <property type="entry name" value="Autotransporter"/>
    <property type="match status" value="1"/>
</dbReference>
<gene>
    <name evidence="4" type="ORF">GCM10016234_21490</name>
</gene>
<dbReference type="PANTHER" id="PTHR35037:SF3">
    <property type="entry name" value="C-TERMINAL REGION OF AIDA-LIKE PROTEIN"/>
    <property type="match status" value="1"/>
</dbReference>
<dbReference type="NCBIfam" id="TIGR01414">
    <property type="entry name" value="autotrans_barl"/>
    <property type="match status" value="1"/>
</dbReference>
<dbReference type="InterPro" id="IPR051551">
    <property type="entry name" value="Autotransporter_adhesion"/>
</dbReference>
<dbReference type="GO" id="GO:0019867">
    <property type="term" value="C:outer membrane"/>
    <property type="evidence" value="ECO:0007669"/>
    <property type="project" value="InterPro"/>
</dbReference>
<dbReference type="RefSeq" id="WP_244641442.1">
    <property type="nucleotide sequence ID" value="NZ_BMZQ01000002.1"/>
</dbReference>
<dbReference type="NCBIfam" id="TIGR02601">
    <property type="entry name" value="autotrns_rpt"/>
    <property type="match status" value="2"/>
</dbReference>
<dbReference type="InterPro" id="IPR005546">
    <property type="entry name" value="Autotransporte_beta"/>
</dbReference>
<dbReference type="InterPro" id="IPR036691">
    <property type="entry name" value="Endo/exonu/phosph_ase_sf"/>
</dbReference>
<dbReference type="InterPro" id="IPR006315">
    <property type="entry name" value="OM_autotransptr_brl_dom"/>
</dbReference>
<dbReference type="InterPro" id="IPR013425">
    <property type="entry name" value="Autotrns_rpt"/>
</dbReference>
<sequence>MANTRARGRTLVALKATTAGAMLLAFGAGALAQEAPKGDTIRLLNLNIWNKFEKDPTPMAGFIVDGNYDAIMFQEAKDSYMTRIPEILRDAGRGTYLGRRDGSAAILTRLPGTIDHFQAQGFDSQGKNVPFATIDASGSRPQTTIGSIHMDYSDGSAKRLLEAKALNAWAKQVAAPLIVSGDFNAGDVSERGLHRVVQQLRTMKSADGNSLYASLSNQYLDAGNRAQSLRVIQDAFPGQDINKLTWKQWANALEGAYNQGKDIGLTPETYPVASNTPVTMNVLKKQFMLLQTDSQREPFSPHTLNDGSVTWPSKGEDATGSVWPSWDRVKIDHFLASRPFGKWYVIADDPADKSLGTLRDLYSNEDPARPVSDHDAVAHEFRWIGPKLETYASGATAKTRLVWGEGAYDFNGRNKEFFLTRNNMRKDVYLGQIADENGNPILADLTLDEKKTLLDCAGTDARFAKAVQDYCIDDHSFIGETLVTDGGTLIVDEDAALGGVDADLRLANGRLRVVGTTMTSLDREVKLDAAGIIDVADAGNDVSVSQAISGQGSLTKRGAGALTLDAANSYLGGTMVEAGTLRAGVAGALSNSMHYAVNGGQLDLNGFDLTAASLSGLGGTVALGDASLTLDQSINTRFDGSIEGAGSLTKSGAGWLTLNGVNTYTGGTTVQNGGLIVGDANHAGASIVGNVAVSNGAILAGSGTLGGLTVASGASVAPGNSIGTLNVAGDLTLQAGSTYQVEIDPSGAGDRISAAGFAQIDGANVFVQKAPGTYTPGRSYEILTAAGGVDGRFAALNQNLPFIDLGFTYDPTRVTLDVQRNDVAFPTVGETANQRAVATAVEALGGGNSLYDAVVWQDGEEAARASFDALSGEIHASTKTALINDSASLRNAANERIRAAFAGSGSVDMPVMSYADGAQAVQPAGPSGPALWTQAFGVWSTTKSTSETAELEQSTGGFFTGFDGALSETWRLGLMAGYSRSSFDVDALRSSADSDNYHLGVYGGGEWNKTAFRAGIGYSWHSVETSRSVAFPGFSDRLLGDYDAGTFQAFGELSHRFDVGQAALEPFANLAYVSLNTDGFSERGGAAALSIGEDSMDTTLTTLGLRASAPFNLGSVVAQARGLIGWQHAYGDTTPNTNVAFAGGGAFDVTGAAVAEDTALVEAGIDFTLSENATLGVQYGGQFGSDFTQNAVKARFSLNF</sequence>
<keyword evidence="5" id="KW-1185">Reference proteome</keyword>
<dbReference type="SUPFAM" id="SSF56219">
    <property type="entry name" value="DNase I-like"/>
    <property type="match status" value="1"/>
</dbReference>
<dbReference type="SUPFAM" id="SSF51126">
    <property type="entry name" value="Pectin lyase-like"/>
    <property type="match status" value="2"/>
</dbReference>
<evidence type="ECO:0000259" key="3">
    <source>
        <dbReference type="PROSITE" id="PS51208"/>
    </source>
</evidence>
<protein>
    <recommendedName>
        <fullName evidence="3">Autotransporter domain-containing protein</fullName>
    </recommendedName>
</protein>
<dbReference type="EMBL" id="BMZQ01000002">
    <property type="protein sequence ID" value="GHD15136.1"/>
    <property type="molecule type" value="Genomic_DNA"/>
</dbReference>
<proteinExistence type="predicted"/>
<dbReference type="AlphaFoldDB" id="A0A8J3DPP6"/>
<organism evidence="4 5">
    <name type="scientific">Tianweitania populi</name>
    <dbReference type="NCBI Taxonomy" id="1607949"/>
    <lineage>
        <taxon>Bacteria</taxon>
        <taxon>Pseudomonadati</taxon>
        <taxon>Pseudomonadota</taxon>
        <taxon>Alphaproteobacteria</taxon>
        <taxon>Hyphomicrobiales</taxon>
        <taxon>Phyllobacteriaceae</taxon>
        <taxon>Tianweitania</taxon>
    </lineage>
</organism>